<name>A0ABY4BBZ5_9BACT</name>
<proteinExistence type="predicted"/>
<gene>
    <name evidence="2" type="ORF">MTP16_25225</name>
</gene>
<keyword evidence="3" id="KW-1185">Reference proteome</keyword>
<protein>
    <submittedName>
        <fullName evidence="2">Uncharacterized protein</fullName>
    </submittedName>
</protein>
<reference evidence="2 3" key="1">
    <citation type="submission" date="2022-03" db="EMBL/GenBank/DDBJ databases">
        <title>Hymenobactersp. isolated from the air.</title>
        <authorList>
            <person name="Won M."/>
            <person name="Kwon S.-W."/>
        </authorList>
    </citation>
    <scope>NUCLEOTIDE SEQUENCE [LARGE SCALE GENOMIC DNA]</scope>
    <source>
        <strain evidence="2 3">KACC 22596</strain>
        <plasmid evidence="2 3">unnamed3</plasmid>
    </source>
</reference>
<organism evidence="2 3">
    <name type="scientific">Hymenobacter monticola</name>
    <dbReference type="NCBI Taxonomy" id="1705399"/>
    <lineage>
        <taxon>Bacteria</taxon>
        <taxon>Pseudomonadati</taxon>
        <taxon>Bacteroidota</taxon>
        <taxon>Cytophagia</taxon>
        <taxon>Cytophagales</taxon>
        <taxon>Hymenobacteraceae</taxon>
        <taxon>Hymenobacter</taxon>
    </lineage>
</organism>
<feature type="chain" id="PRO_5047193587" evidence="1">
    <location>
        <begin position="27"/>
        <end position="351"/>
    </location>
</feature>
<keyword evidence="2" id="KW-0614">Plasmid</keyword>
<evidence type="ECO:0000256" key="1">
    <source>
        <dbReference type="SAM" id="SignalP"/>
    </source>
</evidence>
<dbReference type="RefSeq" id="WP_243520790.1">
    <property type="nucleotide sequence ID" value="NZ_CP094537.1"/>
</dbReference>
<evidence type="ECO:0000313" key="3">
    <source>
        <dbReference type="Proteomes" id="UP000831390"/>
    </source>
</evidence>
<sequence>MSKKYLNPLFCLSLFVMCISVSVALGASKSQPPVWKKAKVGTTRIILNSPGVFSKNPNTVPHNVGTTVVSFIQMGETNAYSVTEHYNEEGDFQLAKSADAYLDRSKVRNASTVLIKRDKLTIQGREAIRVDTKCKIQGYTIFLTWIGINDAKYSWVIEAHYPDDIAAKSDAAKLLSSIAISELKNEGGVSSQEYASWSRVKLGNTKITAVAPDLFKLNPSNANLEIEGIKNTISYYCILDNADKNTFNITQGEVIGDYQVAAQQSVERMFTLFSNMSTDCKLVKRTKTKFANKDAIVSELSLKLDGRLYTSTYIVFFDDSFFWIARATALVGPNGQKSLGASRFLSSIEVE</sequence>
<geneLocation type="plasmid" evidence="2 3">
    <name>unnamed3</name>
</geneLocation>
<evidence type="ECO:0000313" key="2">
    <source>
        <dbReference type="EMBL" id="UOE36683.1"/>
    </source>
</evidence>
<dbReference type="Proteomes" id="UP000831390">
    <property type="component" value="Plasmid unnamed3"/>
</dbReference>
<dbReference type="EMBL" id="CP094537">
    <property type="protein sequence ID" value="UOE36683.1"/>
    <property type="molecule type" value="Genomic_DNA"/>
</dbReference>
<accession>A0ABY4BBZ5</accession>
<feature type="signal peptide" evidence="1">
    <location>
        <begin position="1"/>
        <end position="26"/>
    </location>
</feature>
<keyword evidence="1" id="KW-0732">Signal</keyword>